<proteinExistence type="predicted"/>
<sequence length="304" mass="35268">MNRNLLKYQSTRKLDTFIENRTIYSAEHAELNVFETQKATEKVDLQFGFPIIASMLSGKKIMHLKNKSPFEFFPGESVVLPANEKMIIDFPIASIDRPTQCLALGIDPDKIRETVALFNDSTRIEFENDAHNFDITSIHLNNNEQVQFVLDRIFQTFLSSNKAKDVLVDLMVKELIIRLLQTKAKLMLVDNSTLFDNNRMVFIVKYMRDHLTENISVDKLANKACMSTSNFYKTFKNTLGESPIDYLNAERIKFAKRLIQNTSNKFSDIAFKSGFNNISYFNRQFKRLEKITPNQYRNLVKSNN</sequence>
<dbReference type="PANTHER" id="PTHR43280:SF28">
    <property type="entry name" value="HTH-TYPE TRANSCRIPTIONAL ACTIVATOR RHAS"/>
    <property type="match status" value="1"/>
</dbReference>
<dbReference type="InterPro" id="IPR020449">
    <property type="entry name" value="Tscrpt_reg_AraC-type_HTH"/>
</dbReference>
<dbReference type="SUPFAM" id="SSF46689">
    <property type="entry name" value="Homeodomain-like"/>
    <property type="match status" value="2"/>
</dbReference>
<dbReference type="SMART" id="SM00342">
    <property type="entry name" value="HTH_ARAC"/>
    <property type="match status" value="1"/>
</dbReference>
<accession>A0ABS9EJI3</accession>
<dbReference type="PANTHER" id="PTHR43280">
    <property type="entry name" value="ARAC-FAMILY TRANSCRIPTIONAL REGULATOR"/>
    <property type="match status" value="1"/>
</dbReference>
<evidence type="ECO:0000259" key="4">
    <source>
        <dbReference type="PROSITE" id="PS01124"/>
    </source>
</evidence>
<dbReference type="InterPro" id="IPR018062">
    <property type="entry name" value="HTH_AraC-typ_CS"/>
</dbReference>
<evidence type="ECO:0000256" key="1">
    <source>
        <dbReference type="ARBA" id="ARBA00023015"/>
    </source>
</evidence>
<dbReference type="PROSITE" id="PS00041">
    <property type="entry name" value="HTH_ARAC_FAMILY_1"/>
    <property type="match status" value="1"/>
</dbReference>
<dbReference type="Proteomes" id="UP001179363">
    <property type="component" value="Unassembled WGS sequence"/>
</dbReference>
<keyword evidence="2" id="KW-0238">DNA-binding</keyword>
<dbReference type="Gene3D" id="1.10.10.60">
    <property type="entry name" value="Homeodomain-like"/>
    <property type="match status" value="2"/>
</dbReference>
<gene>
    <name evidence="5" type="ORF">L1I30_09855</name>
</gene>
<keyword evidence="3" id="KW-0804">Transcription</keyword>
<dbReference type="PROSITE" id="PS01124">
    <property type="entry name" value="HTH_ARAC_FAMILY_2"/>
    <property type="match status" value="1"/>
</dbReference>
<dbReference type="EMBL" id="JAKGTH010000009">
    <property type="protein sequence ID" value="MCF4101970.1"/>
    <property type="molecule type" value="Genomic_DNA"/>
</dbReference>
<organism evidence="5 6">
    <name type="scientific">Gillisia lutea</name>
    <dbReference type="NCBI Taxonomy" id="2909668"/>
    <lineage>
        <taxon>Bacteria</taxon>
        <taxon>Pseudomonadati</taxon>
        <taxon>Bacteroidota</taxon>
        <taxon>Flavobacteriia</taxon>
        <taxon>Flavobacteriales</taxon>
        <taxon>Flavobacteriaceae</taxon>
        <taxon>Gillisia</taxon>
    </lineage>
</organism>
<dbReference type="Pfam" id="PF12833">
    <property type="entry name" value="HTH_18"/>
    <property type="match status" value="1"/>
</dbReference>
<evidence type="ECO:0000313" key="6">
    <source>
        <dbReference type="Proteomes" id="UP001179363"/>
    </source>
</evidence>
<evidence type="ECO:0000256" key="2">
    <source>
        <dbReference type="ARBA" id="ARBA00023125"/>
    </source>
</evidence>
<dbReference type="InterPro" id="IPR009057">
    <property type="entry name" value="Homeodomain-like_sf"/>
</dbReference>
<dbReference type="InterPro" id="IPR009594">
    <property type="entry name" value="Tscrpt_reg_HTH_AraC_N"/>
</dbReference>
<dbReference type="InterPro" id="IPR018060">
    <property type="entry name" value="HTH_AraC"/>
</dbReference>
<dbReference type="Pfam" id="PF06719">
    <property type="entry name" value="AraC_N"/>
    <property type="match status" value="1"/>
</dbReference>
<dbReference type="PRINTS" id="PR00032">
    <property type="entry name" value="HTHARAC"/>
</dbReference>
<comment type="caution">
    <text evidence="5">The sequence shown here is derived from an EMBL/GenBank/DDBJ whole genome shotgun (WGS) entry which is preliminary data.</text>
</comment>
<evidence type="ECO:0000256" key="3">
    <source>
        <dbReference type="ARBA" id="ARBA00023163"/>
    </source>
</evidence>
<reference evidence="5" key="1">
    <citation type="submission" date="2022-01" db="EMBL/GenBank/DDBJ databases">
        <title>Gillisia lutea sp. nov., isolated from marine plastic residues from the Malvarosa beach (Valencia, Spain).</title>
        <authorList>
            <person name="Vidal-Verdu A."/>
            <person name="Molina-Menor E."/>
            <person name="Satari L."/>
            <person name="Pascual J."/>
            <person name="Pereto J."/>
            <person name="Porcar M."/>
        </authorList>
    </citation>
    <scope>NUCLEOTIDE SEQUENCE</scope>
    <source>
        <strain evidence="5">M10.2A</strain>
    </source>
</reference>
<keyword evidence="1" id="KW-0805">Transcription regulation</keyword>
<name>A0ABS9EJI3_9FLAO</name>
<protein>
    <submittedName>
        <fullName evidence="5">AraC family transcriptional regulator</fullName>
    </submittedName>
</protein>
<evidence type="ECO:0000313" key="5">
    <source>
        <dbReference type="EMBL" id="MCF4101970.1"/>
    </source>
</evidence>
<keyword evidence="6" id="KW-1185">Reference proteome</keyword>
<feature type="domain" description="HTH araC/xylS-type" evidence="4">
    <location>
        <begin position="201"/>
        <end position="299"/>
    </location>
</feature>